<feature type="region of interest" description="Disordered" evidence="1">
    <location>
        <begin position="61"/>
        <end position="155"/>
    </location>
</feature>
<evidence type="ECO:0000313" key="2">
    <source>
        <dbReference type="EMBL" id="CAA9296448.1"/>
    </source>
</evidence>
<feature type="non-terminal residue" evidence="2">
    <location>
        <position position="1"/>
    </location>
</feature>
<feature type="compositionally biased region" description="Basic and acidic residues" evidence="1">
    <location>
        <begin position="140"/>
        <end position="149"/>
    </location>
</feature>
<feature type="compositionally biased region" description="Basic and acidic residues" evidence="1">
    <location>
        <begin position="116"/>
        <end position="126"/>
    </location>
</feature>
<sequence length="155" mass="16296">APACRRAVVPSGWWRLLETGSPGGWSPAVLRTGAQRGREGARLAVHPVPRPARHAGLLAHPDRLLPGDHRGAGRAGGQCVPGREPALPGGHRLPRRDAGPAGDPRLRCRGHAADPQGDRGRARAGADRQGPGRLAAAGAGERRRVDRQRQRLGGL</sequence>
<accession>A0A6J4K5T7</accession>
<dbReference type="AlphaFoldDB" id="A0A6J4K5T7"/>
<name>A0A6J4K5T7_9ACTN</name>
<proteinExistence type="predicted"/>
<feature type="compositionally biased region" description="Basic and acidic residues" evidence="1">
    <location>
        <begin position="61"/>
        <end position="71"/>
    </location>
</feature>
<feature type="non-terminal residue" evidence="2">
    <location>
        <position position="155"/>
    </location>
</feature>
<protein>
    <submittedName>
        <fullName evidence="2">Glycerol-3-phosphate ABC transporter, substrate-binding protein UgpB</fullName>
    </submittedName>
</protein>
<reference evidence="2" key="1">
    <citation type="submission" date="2020-02" db="EMBL/GenBank/DDBJ databases">
        <authorList>
            <person name="Meier V. D."/>
        </authorList>
    </citation>
    <scope>NUCLEOTIDE SEQUENCE</scope>
    <source>
        <strain evidence="2">AVDCRST_MAG48</strain>
    </source>
</reference>
<organism evidence="2">
    <name type="scientific">uncultured Friedmanniella sp</name>
    <dbReference type="NCBI Taxonomy" id="335381"/>
    <lineage>
        <taxon>Bacteria</taxon>
        <taxon>Bacillati</taxon>
        <taxon>Actinomycetota</taxon>
        <taxon>Actinomycetes</taxon>
        <taxon>Propionibacteriales</taxon>
        <taxon>Nocardioidaceae</taxon>
        <taxon>Friedmanniella</taxon>
        <taxon>environmental samples</taxon>
    </lineage>
</organism>
<gene>
    <name evidence="2" type="ORF">AVDCRST_MAG48-980</name>
</gene>
<feature type="compositionally biased region" description="Low complexity" evidence="1">
    <location>
        <begin position="127"/>
        <end position="139"/>
    </location>
</feature>
<evidence type="ECO:0000256" key="1">
    <source>
        <dbReference type="SAM" id="MobiDB-lite"/>
    </source>
</evidence>
<dbReference type="EMBL" id="CADCTS010000142">
    <property type="protein sequence ID" value="CAA9296448.1"/>
    <property type="molecule type" value="Genomic_DNA"/>
</dbReference>